<evidence type="ECO:0000313" key="10">
    <source>
        <dbReference type="EMBL" id="CAL4098026.1"/>
    </source>
</evidence>
<gene>
    <name evidence="10" type="ORF">MNOR_LOCUS16138</name>
</gene>
<evidence type="ECO:0000313" key="11">
    <source>
        <dbReference type="Proteomes" id="UP001497623"/>
    </source>
</evidence>
<dbReference type="PANTHER" id="PTHR42643:SF39">
    <property type="entry name" value="IONOTROPIC RECEPTOR 56A-RELATED"/>
    <property type="match status" value="1"/>
</dbReference>
<dbReference type="EMBL" id="CAXKWB010010450">
    <property type="protein sequence ID" value="CAL4098026.1"/>
    <property type="molecule type" value="Genomic_DNA"/>
</dbReference>
<dbReference type="PANTHER" id="PTHR42643">
    <property type="entry name" value="IONOTROPIC RECEPTOR 20A-RELATED"/>
    <property type="match status" value="1"/>
</dbReference>
<evidence type="ECO:0000256" key="3">
    <source>
        <dbReference type="ARBA" id="ARBA00022692"/>
    </source>
</evidence>
<name>A0AAV2QW54_MEGNR</name>
<keyword evidence="11" id="KW-1185">Reference proteome</keyword>
<evidence type="ECO:0000256" key="9">
    <source>
        <dbReference type="SAM" id="Phobius"/>
    </source>
</evidence>
<evidence type="ECO:0000256" key="4">
    <source>
        <dbReference type="ARBA" id="ARBA00022989"/>
    </source>
</evidence>
<feature type="region of interest" description="Disordered" evidence="8">
    <location>
        <begin position="209"/>
        <end position="229"/>
    </location>
</feature>
<evidence type="ECO:0000256" key="7">
    <source>
        <dbReference type="ARBA" id="ARBA00023180"/>
    </source>
</evidence>
<keyword evidence="3 9" id="KW-0812">Transmembrane</keyword>
<evidence type="ECO:0000256" key="5">
    <source>
        <dbReference type="ARBA" id="ARBA00023136"/>
    </source>
</evidence>
<dbReference type="SUPFAM" id="SSF53850">
    <property type="entry name" value="Periplasmic binding protein-like II"/>
    <property type="match status" value="1"/>
</dbReference>
<protein>
    <submittedName>
        <fullName evidence="10">Uncharacterized protein</fullName>
    </submittedName>
</protein>
<sequence length="229" mass="25795">VLYSGNLLAMITVPSFEKTVNSLTDIVDAVEKDGFTLNLVGDSSYELYLKEADSVITKNLYNLLSKNLPENNDEGFDNVLKFKYIYIDSLSKSTVHIAKRGSNKFHISRESFSPQPLGIVLYKEAPFKDLFNRYLLYMNEAGLIDKWIRDVMDKAAIASQEHNNHENYGPLPIALSQIWAAFFLLLLGNTVAFVVLLLECCWGTNSRKHSAKETNEAKEDDNKMAGDAN</sequence>
<comment type="subcellular location">
    <subcellularLocation>
        <location evidence="1">Cell membrane</location>
        <topology evidence="1">Multi-pass membrane protein</topology>
    </subcellularLocation>
</comment>
<evidence type="ECO:0000256" key="8">
    <source>
        <dbReference type="SAM" id="MobiDB-lite"/>
    </source>
</evidence>
<keyword evidence="4 9" id="KW-1133">Transmembrane helix</keyword>
<comment type="caution">
    <text evidence="10">The sequence shown here is derived from an EMBL/GenBank/DDBJ whole genome shotgun (WGS) entry which is preliminary data.</text>
</comment>
<dbReference type="Gene3D" id="3.40.190.10">
    <property type="entry name" value="Periplasmic binding protein-like II"/>
    <property type="match status" value="2"/>
</dbReference>
<feature type="non-terminal residue" evidence="10">
    <location>
        <position position="1"/>
    </location>
</feature>
<organism evidence="10 11">
    <name type="scientific">Meganyctiphanes norvegica</name>
    <name type="common">Northern krill</name>
    <name type="synonym">Thysanopoda norvegica</name>
    <dbReference type="NCBI Taxonomy" id="48144"/>
    <lineage>
        <taxon>Eukaryota</taxon>
        <taxon>Metazoa</taxon>
        <taxon>Ecdysozoa</taxon>
        <taxon>Arthropoda</taxon>
        <taxon>Crustacea</taxon>
        <taxon>Multicrustacea</taxon>
        <taxon>Malacostraca</taxon>
        <taxon>Eumalacostraca</taxon>
        <taxon>Eucarida</taxon>
        <taxon>Euphausiacea</taxon>
        <taxon>Euphausiidae</taxon>
        <taxon>Meganyctiphanes</taxon>
    </lineage>
</organism>
<evidence type="ECO:0000256" key="2">
    <source>
        <dbReference type="ARBA" id="ARBA00022475"/>
    </source>
</evidence>
<dbReference type="InterPro" id="IPR052192">
    <property type="entry name" value="Insect_Ionotropic_Sensory_Rcpt"/>
</dbReference>
<reference evidence="10 11" key="1">
    <citation type="submission" date="2024-05" db="EMBL/GenBank/DDBJ databases">
        <authorList>
            <person name="Wallberg A."/>
        </authorList>
    </citation>
    <scope>NUCLEOTIDE SEQUENCE [LARGE SCALE GENOMIC DNA]</scope>
</reference>
<dbReference type="AlphaFoldDB" id="A0AAV2QW54"/>
<dbReference type="GO" id="GO:0005886">
    <property type="term" value="C:plasma membrane"/>
    <property type="evidence" value="ECO:0007669"/>
    <property type="project" value="UniProtKB-SubCell"/>
</dbReference>
<feature type="compositionally biased region" description="Basic and acidic residues" evidence="8">
    <location>
        <begin position="211"/>
        <end position="229"/>
    </location>
</feature>
<keyword evidence="2" id="KW-1003">Cell membrane</keyword>
<proteinExistence type="predicted"/>
<evidence type="ECO:0000256" key="1">
    <source>
        <dbReference type="ARBA" id="ARBA00004651"/>
    </source>
</evidence>
<keyword evidence="7" id="KW-0325">Glycoprotein</keyword>
<keyword evidence="6" id="KW-0675">Receptor</keyword>
<evidence type="ECO:0000256" key="6">
    <source>
        <dbReference type="ARBA" id="ARBA00023170"/>
    </source>
</evidence>
<feature type="transmembrane region" description="Helical" evidence="9">
    <location>
        <begin position="178"/>
        <end position="198"/>
    </location>
</feature>
<dbReference type="Proteomes" id="UP001497623">
    <property type="component" value="Unassembled WGS sequence"/>
</dbReference>
<keyword evidence="5 9" id="KW-0472">Membrane</keyword>
<accession>A0AAV2QW54</accession>